<dbReference type="EMBL" id="LSMT01000030">
    <property type="protein sequence ID" value="PFX31892.1"/>
    <property type="molecule type" value="Genomic_DNA"/>
</dbReference>
<evidence type="ECO:0000256" key="2">
    <source>
        <dbReference type="SAM" id="MobiDB-lite"/>
    </source>
</evidence>
<evidence type="ECO:0000259" key="3">
    <source>
        <dbReference type="PROSITE" id="PS50003"/>
    </source>
</evidence>
<dbReference type="SMART" id="SM00233">
    <property type="entry name" value="PH"/>
    <property type="match status" value="1"/>
</dbReference>
<dbReference type="InterPro" id="IPR001849">
    <property type="entry name" value="PH_domain"/>
</dbReference>
<sequence>MSGEATETRLHFEGVLDKAGKRFFEGYRKRWFTLDGQELSYYKAAEKTEENYLGTIDFGQVKAVNPVKLVNNGFQILTKNRTYTFSAPTPELLTDWVSVLRQAMQLKSFDMRKNTLSSQSSIDSQYEEVTSRPNRSFSACSSGSNLSYDEDDSTDALYSSVGVPAGVSSVSQGGDAYSLVGASTLPKVKKDVNDGATYELVGSRPPSKSAPPTYEMVQAARGSEPSKTINEIARQKPTESTELRGSPAGEEDGSELYDVVRAPGDVGRPGTKVTDDKPSSKECEEEKQSSNPDATALYSLPKINRKQKPSSIRGPSSLSIISESQDPGDELASQSPVDEKPPPLPSPPGNESFAIEEIKRLLEEAKMEEGDNEAEYEKTNGQDCEEDVFTEKKRSAFEQLKEILQRLDSTEAE</sequence>
<protein>
    <submittedName>
        <fullName evidence="4">Arf-GAP with Rho-GAP domain, ANK repeat and PH domain-containing protein 2</fullName>
    </submittedName>
</protein>
<name>A0A2B4STK0_STYPI</name>
<reference evidence="5" key="1">
    <citation type="journal article" date="2017" name="bioRxiv">
        <title>Comparative analysis of the genomes of Stylophora pistillata and Acropora digitifera provides evidence for extensive differences between species of corals.</title>
        <authorList>
            <person name="Voolstra C.R."/>
            <person name="Li Y."/>
            <person name="Liew Y.J."/>
            <person name="Baumgarten S."/>
            <person name="Zoccola D."/>
            <person name="Flot J.-F."/>
            <person name="Tambutte S."/>
            <person name="Allemand D."/>
            <person name="Aranda M."/>
        </authorList>
    </citation>
    <scope>NUCLEOTIDE SEQUENCE [LARGE SCALE GENOMIC DNA]</scope>
</reference>
<evidence type="ECO:0000313" key="5">
    <source>
        <dbReference type="Proteomes" id="UP000225706"/>
    </source>
</evidence>
<accession>A0A2B4STK0</accession>
<gene>
    <name evidence="4" type="primary">ARAP2</name>
    <name evidence="4" type="ORF">AWC38_SpisGene3281</name>
</gene>
<dbReference type="AlphaFoldDB" id="A0A2B4STK0"/>
<proteinExistence type="predicted"/>
<evidence type="ECO:0000256" key="1">
    <source>
        <dbReference type="SAM" id="Coils"/>
    </source>
</evidence>
<dbReference type="Pfam" id="PF00169">
    <property type="entry name" value="PH"/>
    <property type="match status" value="1"/>
</dbReference>
<comment type="caution">
    <text evidence="4">The sequence shown here is derived from an EMBL/GenBank/DDBJ whole genome shotgun (WGS) entry which is preliminary data.</text>
</comment>
<dbReference type="STRING" id="50429.A0A2B4STK0"/>
<feature type="coiled-coil region" evidence="1">
    <location>
        <begin position="355"/>
        <end position="413"/>
    </location>
</feature>
<feature type="region of interest" description="Disordered" evidence="2">
    <location>
        <begin position="198"/>
        <end position="351"/>
    </location>
</feature>
<feature type="compositionally biased region" description="Polar residues" evidence="2">
    <location>
        <begin position="309"/>
        <end position="325"/>
    </location>
</feature>
<keyword evidence="5" id="KW-1185">Reference proteome</keyword>
<dbReference type="PANTHER" id="PTHR14336">
    <property type="entry name" value="TANDEM PH DOMAIN CONTAINING PROTEIN"/>
    <property type="match status" value="1"/>
</dbReference>
<keyword evidence="1" id="KW-0175">Coiled coil</keyword>
<dbReference type="InterPro" id="IPR051707">
    <property type="entry name" value="PI-Interact_SigTrans_Reg"/>
</dbReference>
<organism evidence="4 5">
    <name type="scientific">Stylophora pistillata</name>
    <name type="common">Smooth cauliflower coral</name>
    <dbReference type="NCBI Taxonomy" id="50429"/>
    <lineage>
        <taxon>Eukaryota</taxon>
        <taxon>Metazoa</taxon>
        <taxon>Cnidaria</taxon>
        <taxon>Anthozoa</taxon>
        <taxon>Hexacorallia</taxon>
        <taxon>Scleractinia</taxon>
        <taxon>Astrocoeniina</taxon>
        <taxon>Pocilloporidae</taxon>
        <taxon>Stylophora</taxon>
    </lineage>
</organism>
<dbReference type="Gene3D" id="2.30.29.30">
    <property type="entry name" value="Pleckstrin-homology domain (PH domain)/Phosphotyrosine-binding domain (PTB)"/>
    <property type="match status" value="1"/>
</dbReference>
<evidence type="ECO:0000313" key="4">
    <source>
        <dbReference type="EMBL" id="PFX31892.1"/>
    </source>
</evidence>
<feature type="domain" description="PH" evidence="3">
    <location>
        <begin position="9"/>
        <end position="105"/>
    </location>
</feature>
<dbReference type="SUPFAM" id="SSF50729">
    <property type="entry name" value="PH domain-like"/>
    <property type="match status" value="1"/>
</dbReference>
<dbReference type="PROSITE" id="PS50003">
    <property type="entry name" value="PH_DOMAIN"/>
    <property type="match status" value="1"/>
</dbReference>
<feature type="region of interest" description="Disordered" evidence="2">
    <location>
        <begin position="120"/>
        <end position="145"/>
    </location>
</feature>
<feature type="compositionally biased region" description="Basic and acidic residues" evidence="2">
    <location>
        <begin position="233"/>
        <end position="242"/>
    </location>
</feature>
<dbReference type="Proteomes" id="UP000225706">
    <property type="component" value="Unassembled WGS sequence"/>
</dbReference>
<dbReference type="InterPro" id="IPR011993">
    <property type="entry name" value="PH-like_dom_sf"/>
</dbReference>
<feature type="compositionally biased region" description="Basic and acidic residues" evidence="2">
    <location>
        <begin position="273"/>
        <end position="288"/>
    </location>
</feature>
<dbReference type="OrthoDB" id="5958366at2759"/>